<proteinExistence type="predicted"/>
<gene>
    <name evidence="1" type="ORF">S06H3_44279</name>
</gene>
<evidence type="ECO:0000313" key="1">
    <source>
        <dbReference type="EMBL" id="GAI38241.1"/>
    </source>
</evidence>
<dbReference type="Gene3D" id="3.20.20.70">
    <property type="entry name" value="Aldolase class I"/>
    <property type="match status" value="1"/>
</dbReference>
<comment type="caution">
    <text evidence="1">The sequence shown here is derived from an EMBL/GenBank/DDBJ whole genome shotgun (WGS) entry which is preliminary data.</text>
</comment>
<dbReference type="InterPro" id="IPR013785">
    <property type="entry name" value="Aldolase_TIM"/>
</dbReference>
<protein>
    <submittedName>
        <fullName evidence="1">Uncharacterized protein</fullName>
    </submittedName>
</protein>
<dbReference type="EMBL" id="BARV01027520">
    <property type="protein sequence ID" value="GAI38241.1"/>
    <property type="molecule type" value="Genomic_DNA"/>
</dbReference>
<dbReference type="AlphaFoldDB" id="X1P6Z4"/>
<organism evidence="1">
    <name type="scientific">marine sediment metagenome</name>
    <dbReference type="NCBI Taxonomy" id="412755"/>
    <lineage>
        <taxon>unclassified sequences</taxon>
        <taxon>metagenomes</taxon>
        <taxon>ecological metagenomes</taxon>
    </lineage>
</organism>
<accession>X1P6Z4</accession>
<reference evidence="1" key="1">
    <citation type="journal article" date="2014" name="Front. Microbiol.">
        <title>High frequency of phylogenetically diverse reductive dehalogenase-homologous genes in deep subseafloor sedimentary metagenomes.</title>
        <authorList>
            <person name="Kawai M."/>
            <person name="Futagami T."/>
            <person name="Toyoda A."/>
            <person name="Takaki Y."/>
            <person name="Nishi S."/>
            <person name="Hori S."/>
            <person name="Arai W."/>
            <person name="Tsubouchi T."/>
            <person name="Morono Y."/>
            <person name="Uchiyama I."/>
            <person name="Ito T."/>
            <person name="Fujiyama A."/>
            <person name="Inagaki F."/>
            <person name="Takami H."/>
        </authorList>
    </citation>
    <scope>NUCLEOTIDE SEQUENCE</scope>
    <source>
        <strain evidence="1">Expedition CK06-06</strain>
    </source>
</reference>
<name>X1P6Z4_9ZZZZ</name>
<sequence>MRLLFPDRLIPASLDIDGVEGLQERLKAGANVVTSLIPAHMGLAGVAQASLDIDGGYRTVKGVLPLLEGVGLRAATVEDYGHWIHREKDELVKQEICNGIQK</sequence>